<feature type="domain" description="DUF2344" evidence="1">
    <location>
        <begin position="1"/>
        <end position="156"/>
    </location>
</feature>
<gene>
    <name evidence="2" type="ORF">METZ01_LOCUS204759</name>
</gene>
<accession>A0A382ENA0</accession>
<organism evidence="2">
    <name type="scientific">marine metagenome</name>
    <dbReference type="NCBI Taxonomy" id="408172"/>
    <lineage>
        <taxon>unclassified sequences</taxon>
        <taxon>metagenomes</taxon>
        <taxon>ecological metagenomes</taxon>
    </lineage>
</organism>
<dbReference type="InterPro" id="IPR018768">
    <property type="entry name" value="DUF2344"/>
</dbReference>
<sequence>MRKANIPVLYSQGFSPHPRISFGLALPTGFESEAEYVDIYLGEEFFLKDFDAELIQQGIDRALPTGMDALKVGIVSTSEDSLQEAVDACVWEVRISGISAEGFKKIRSELFSCDSLSIERERKGKILVEDVRSQIHSMDIAEEHTDGVTILTELGTKPRVLRPTDLLKRINSELRTVRVLRKEQLTLRGNKRIEPLSIELHPAAPAEVLA</sequence>
<evidence type="ECO:0000313" key="2">
    <source>
        <dbReference type="EMBL" id="SVB51905.1"/>
    </source>
</evidence>
<protein>
    <recommendedName>
        <fullName evidence="1">DUF2344 domain-containing protein</fullName>
    </recommendedName>
</protein>
<dbReference type="EMBL" id="UINC01045302">
    <property type="protein sequence ID" value="SVB51905.1"/>
    <property type="molecule type" value="Genomic_DNA"/>
</dbReference>
<name>A0A382ENA0_9ZZZZ</name>
<proteinExistence type="predicted"/>
<dbReference type="NCBIfam" id="TIGR03936">
    <property type="entry name" value="sam_1_link_chp"/>
    <property type="match status" value="1"/>
</dbReference>
<reference evidence="2" key="1">
    <citation type="submission" date="2018-05" db="EMBL/GenBank/DDBJ databases">
        <authorList>
            <person name="Lanie J.A."/>
            <person name="Ng W.-L."/>
            <person name="Kazmierczak K.M."/>
            <person name="Andrzejewski T.M."/>
            <person name="Davidsen T.M."/>
            <person name="Wayne K.J."/>
            <person name="Tettelin H."/>
            <person name="Glass J.I."/>
            <person name="Rusch D."/>
            <person name="Podicherti R."/>
            <person name="Tsui H.-C.T."/>
            <person name="Winkler M.E."/>
        </authorList>
    </citation>
    <scope>NUCLEOTIDE SEQUENCE</scope>
</reference>
<evidence type="ECO:0000259" key="1">
    <source>
        <dbReference type="Pfam" id="PF10105"/>
    </source>
</evidence>
<dbReference type="Pfam" id="PF10105">
    <property type="entry name" value="DUF2344"/>
    <property type="match status" value="1"/>
</dbReference>
<dbReference type="AlphaFoldDB" id="A0A382ENA0"/>